<protein>
    <submittedName>
        <fullName evidence="1">Ribonuclease H-like superfamily protein</fullName>
    </submittedName>
</protein>
<dbReference type="EMBL" id="BKCP01004295">
    <property type="protein sequence ID" value="GER30089.1"/>
    <property type="molecule type" value="Genomic_DNA"/>
</dbReference>
<gene>
    <name evidence="1" type="ORF">STAS_06007</name>
</gene>
<sequence>MILNIHLKPGQQDTMIWTPHKQGKFSVKSAYGSILLEKAAKSTSPESSNHNLIMSKVWKTTWGTQDKEEDTSLPLEMLVSLLRNSRSINQKRPKCRPNLQRLHWEGMQESNSSFRNWWSDICTMRKGRSFADRIHYSSYILWWLWKSRNIWIFNSTWKSEIDIAQGAWKEWTEFEEANYMHV</sequence>
<dbReference type="AlphaFoldDB" id="A0A5A7PB85"/>
<dbReference type="OrthoDB" id="914203at2759"/>
<reference evidence="2" key="1">
    <citation type="journal article" date="2019" name="Curr. Biol.">
        <title>Genome Sequence of Striga asiatica Provides Insight into the Evolution of Plant Parasitism.</title>
        <authorList>
            <person name="Yoshida S."/>
            <person name="Kim S."/>
            <person name="Wafula E.K."/>
            <person name="Tanskanen J."/>
            <person name="Kim Y.M."/>
            <person name="Honaas L."/>
            <person name="Yang Z."/>
            <person name="Spallek T."/>
            <person name="Conn C.E."/>
            <person name="Ichihashi Y."/>
            <person name="Cheong K."/>
            <person name="Cui S."/>
            <person name="Der J.P."/>
            <person name="Gundlach H."/>
            <person name="Jiao Y."/>
            <person name="Hori C."/>
            <person name="Ishida J.K."/>
            <person name="Kasahara H."/>
            <person name="Kiba T."/>
            <person name="Kim M.S."/>
            <person name="Koo N."/>
            <person name="Laohavisit A."/>
            <person name="Lee Y.H."/>
            <person name="Lumba S."/>
            <person name="McCourt P."/>
            <person name="Mortimer J.C."/>
            <person name="Mutuku J.M."/>
            <person name="Nomura T."/>
            <person name="Sasaki-Sekimoto Y."/>
            <person name="Seto Y."/>
            <person name="Wang Y."/>
            <person name="Wakatake T."/>
            <person name="Sakakibara H."/>
            <person name="Demura T."/>
            <person name="Yamaguchi S."/>
            <person name="Yoneyama K."/>
            <person name="Manabe R.I."/>
            <person name="Nelson D.C."/>
            <person name="Schulman A.H."/>
            <person name="Timko M.P."/>
            <person name="dePamphilis C.W."/>
            <person name="Choi D."/>
            <person name="Shirasu K."/>
        </authorList>
    </citation>
    <scope>NUCLEOTIDE SEQUENCE [LARGE SCALE GENOMIC DNA]</scope>
    <source>
        <strain evidence="2">cv. UVA1</strain>
    </source>
</reference>
<organism evidence="1 2">
    <name type="scientific">Striga asiatica</name>
    <name type="common">Asiatic witchweed</name>
    <name type="synonym">Buchnera asiatica</name>
    <dbReference type="NCBI Taxonomy" id="4170"/>
    <lineage>
        <taxon>Eukaryota</taxon>
        <taxon>Viridiplantae</taxon>
        <taxon>Streptophyta</taxon>
        <taxon>Embryophyta</taxon>
        <taxon>Tracheophyta</taxon>
        <taxon>Spermatophyta</taxon>
        <taxon>Magnoliopsida</taxon>
        <taxon>eudicotyledons</taxon>
        <taxon>Gunneridae</taxon>
        <taxon>Pentapetalae</taxon>
        <taxon>asterids</taxon>
        <taxon>lamiids</taxon>
        <taxon>Lamiales</taxon>
        <taxon>Orobanchaceae</taxon>
        <taxon>Buchnereae</taxon>
        <taxon>Striga</taxon>
    </lineage>
</organism>
<proteinExistence type="predicted"/>
<evidence type="ECO:0000313" key="2">
    <source>
        <dbReference type="Proteomes" id="UP000325081"/>
    </source>
</evidence>
<keyword evidence="2" id="KW-1185">Reference proteome</keyword>
<evidence type="ECO:0000313" key="1">
    <source>
        <dbReference type="EMBL" id="GER30089.1"/>
    </source>
</evidence>
<comment type="caution">
    <text evidence="1">The sequence shown here is derived from an EMBL/GenBank/DDBJ whole genome shotgun (WGS) entry which is preliminary data.</text>
</comment>
<name>A0A5A7PB85_STRAF</name>
<dbReference type="Proteomes" id="UP000325081">
    <property type="component" value="Unassembled WGS sequence"/>
</dbReference>
<accession>A0A5A7PB85</accession>